<name>A0ABN9A0D4_RANTA</name>
<evidence type="ECO:0000256" key="1">
    <source>
        <dbReference type="SAM" id="MobiDB-lite"/>
    </source>
</evidence>
<accession>A0ABN9A0D4</accession>
<dbReference type="Proteomes" id="UP001176941">
    <property type="component" value="Chromosome 9"/>
</dbReference>
<proteinExistence type="predicted"/>
<sequence length="128" mass="14245">MQKTGDTRSILGSGRSPGKGNANAFQCSCPGKFLGQRSLVGYSQWGHKESDTIERLSMALLFIQKAASFDIHYLSQSGSTYSFYFIFHCSPDSAHPMQYPHSASAFPKHAHHFHNPMVLFMQRSCSVP</sequence>
<protein>
    <submittedName>
        <fullName evidence="2">Uncharacterized protein</fullName>
    </submittedName>
</protein>
<evidence type="ECO:0000313" key="2">
    <source>
        <dbReference type="EMBL" id="CAI9179710.1"/>
    </source>
</evidence>
<evidence type="ECO:0000313" key="3">
    <source>
        <dbReference type="Proteomes" id="UP001176941"/>
    </source>
</evidence>
<keyword evidence="3" id="KW-1185">Reference proteome</keyword>
<organism evidence="2 3">
    <name type="scientific">Rangifer tarandus platyrhynchus</name>
    <name type="common">Svalbard reindeer</name>
    <dbReference type="NCBI Taxonomy" id="3082113"/>
    <lineage>
        <taxon>Eukaryota</taxon>
        <taxon>Metazoa</taxon>
        <taxon>Chordata</taxon>
        <taxon>Craniata</taxon>
        <taxon>Vertebrata</taxon>
        <taxon>Euteleostomi</taxon>
        <taxon>Mammalia</taxon>
        <taxon>Eutheria</taxon>
        <taxon>Laurasiatheria</taxon>
        <taxon>Artiodactyla</taxon>
        <taxon>Ruminantia</taxon>
        <taxon>Pecora</taxon>
        <taxon>Cervidae</taxon>
        <taxon>Odocoileinae</taxon>
        <taxon>Rangifer</taxon>
    </lineage>
</organism>
<feature type="region of interest" description="Disordered" evidence="1">
    <location>
        <begin position="1"/>
        <end position="22"/>
    </location>
</feature>
<gene>
    <name evidence="2" type="ORF">MRATA1EN1_LOCUS28672</name>
</gene>
<dbReference type="EMBL" id="OX459945">
    <property type="protein sequence ID" value="CAI9179710.1"/>
    <property type="molecule type" value="Genomic_DNA"/>
</dbReference>
<reference evidence="2" key="1">
    <citation type="submission" date="2023-04" db="EMBL/GenBank/DDBJ databases">
        <authorList>
            <consortium name="ELIXIR-Norway"/>
        </authorList>
    </citation>
    <scope>NUCLEOTIDE SEQUENCE [LARGE SCALE GENOMIC DNA]</scope>
</reference>